<dbReference type="OrthoDB" id="47295at2759"/>
<dbReference type="Proteomes" id="UP000693970">
    <property type="component" value="Unassembled WGS sequence"/>
</dbReference>
<evidence type="ECO:0000256" key="1">
    <source>
        <dbReference type="SAM" id="SignalP"/>
    </source>
</evidence>
<name>A0A9K3LIW2_9STRA</name>
<proteinExistence type="predicted"/>
<reference evidence="2" key="2">
    <citation type="submission" date="2021-04" db="EMBL/GenBank/DDBJ databases">
        <authorList>
            <person name="Podell S."/>
        </authorList>
    </citation>
    <scope>NUCLEOTIDE SEQUENCE</scope>
    <source>
        <strain evidence="2">Hildebrandi</strain>
    </source>
</reference>
<keyword evidence="3" id="KW-1185">Reference proteome</keyword>
<comment type="caution">
    <text evidence="2">The sequence shown here is derived from an EMBL/GenBank/DDBJ whole genome shotgun (WGS) entry which is preliminary data.</text>
</comment>
<keyword evidence="1" id="KW-0732">Signal</keyword>
<accession>A0A9K3LIW2</accession>
<evidence type="ECO:0000313" key="3">
    <source>
        <dbReference type="Proteomes" id="UP000693970"/>
    </source>
</evidence>
<protein>
    <submittedName>
        <fullName evidence="2">Uncharacterized protein</fullName>
    </submittedName>
</protein>
<organism evidence="2 3">
    <name type="scientific">Nitzschia inconspicua</name>
    <dbReference type="NCBI Taxonomy" id="303405"/>
    <lineage>
        <taxon>Eukaryota</taxon>
        <taxon>Sar</taxon>
        <taxon>Stramenopiles</taxon>
        <taxon>Ochrophyta</taxon>
        <taxon>Bacillariophyta</taxon>
        <taxon>Bacillariophyceae</taxon>
        <taxon>Bacillariophycidae</taxon>
        <taxon>Bacillariales</taxon>
        <taxon>Bacillariaceae</taxon>
        <taxon>Nitzschia</taxon>
    </lineage>
</organism>
<sequence>MKSAPISVTSIIRIAALSLILFPVCATNAFQYVVTISNRQPQRCFPRCATLMSQRNNDNESFSSSSSKPKTFLDDLKGMFQNFDDVVDDFVYKRMGAGEQWYGKRKYNPSGRVDGDYNGMGRSDYFRIEIARVQKEEMELRKQRRLEQEEEEARKRGK</sequence>
<feature type="signal peptide" evidence="1">
    <location>
        <begin position="1"/>
        <end position="26"/>
    </location>
</feature>
<reference evidence="2" key="1">
    <citation type="journal article" date="2021" name="Sci. Rep.">
        <title>Diploid genomic architecture of Nitzschia inconspicua, an elite biomass production diatom.</title>
        <authorList>
            <person name="Oliver A."/>
            <person name="Podell S."/>
            <person name="Pinowska A."/>
            <person name="Traller J.C."/>
            <person name="Smith S.R."/>
            <person name="McClure R."/>
            <person name="Beliaev A."/>
            <person name="Bohutskyi P."/>
            <person name="Hill E.A."/>
            <person name="Rabines A."/>
            <person name="Zheng H."/>
            <person name="Allen L.Z."/>
            <person name="Kuo A."/>
            <person name="Grigoriev I.V."/>
            <person name="Allen A.E."/>
            <person name="Hazlebeck D."/>
            <person name="Allen E.E."/>
        </authorList>
    </citation>
    <scope>NUCLEOTIDE SEQUENCE</scope>
    <source>
        <strain evidence="2">Hildebrandi</strain>
    </source>
</reference>
<dbReference type="AlphaFoldDB" id="A0A9K3LIW2"/>
<evidence type="ECO:0000313" key="2">
    <source>
        <dbReference type="EMBL" id="KAG7363229.1"/>
    </source>
</evidence>
<feature type="chain" id="PRO_5039927897" evidence="1">
    <location>
        <begin position="27"/>
        <end position="158"/>
    </location>
</feature>
<dbReference type="EMBL" id="JAGRRH010000010">
    <property type="protein sequence ID" value="KAG7363229.1"/>
    <property type="molecule type" value="Genomic_DNA"/>
</dbReference>
<gene>
    <name evidence="2" type="ORF">IV203_026589</name>
</gene>